<dbReference type="InterPro" id="IPR049203">
    <property type="entry name" value="DUF6818"/>
</dbReference>
<sequence length="164" mass="18507">MEGKPRWLWSQRSEFAEGRRLQRTTAMTYGSRAAAGALVAVTATSRIAATLCDVVSERGEVVEGFKLKDSTRISKADITMNLVRFDQPPSQGLKPSSNSRRMGKNNGSSNYKMAEVNRLMDLVESYLPLGKDGWERLASEFNATRPRSWAERDFDSLRRKFKPL</sequence>
<dbReference type="Pfam" id="PF20681">
    <property type="entry name" value="DUF6818"/>
    <property type="match status" value="1"/>
</dbReference>
<dbReference type="PANTHER" id="PTHR34409">
    <property type="entry name" value="SET DOMAIN-CONTAINING PROTEIN"/>
    <property type="match status" value="1"/>
</dbReference>
<dbReference type="VEuPathDB" id="FungiDB:PPTG_22260"/>
<name>W2N0X0_PHYNI</name>
<feature type="region of interest" description="Disordered" evidence="1">
    <location>
        <begin position="86"/>
        <end position="110"/>
    </location>
</feature>
<gene>
    <name evidence="3" type="ORF">L914_12107</name>
</gene>
<dbReference type="PANTHER" id="PTHR34409:SF1">
    <property type="entry name" value="MYB-LIKE DOMAIN-CONTAINING PROTEIN"/>
    <property type="match status" value="1"/>
</dbReference>
<dbReference type="Proteomes" id="UP000054532">
    <property type="component" value="Unassembled WGS sequence"/>
</dbReference>
<dbReference type="AlphaFoldDB" id="W2N0X0"/>
<feature type="compositionally biased region" description="Polar residues" evidence="1">
    <location>
        <begin position="88"/>
        <end position="110"/>
    </location>
</feature>
<proteinExistence type="predicted"/>
<feature type="domain" description="DUF6818" evidence="2">
    <location>
        <begin position="128"/>
        <end position="164"/>
    </location>
</feature>
<accession>W2N0X0</accession>
<dbReference type="EMBL" id="KI693847">
    <property type="protein sequence ID" value="ETM42205.1"/>
    <property type="molecule type" value="Genomic_DNA"/>
</dbReference>
<organism evidence="3">
    <name type="scientific">Phytophthora nicotianae</name>
    <name type="common">Potato buckeye rot agent</name>
    <name type="synonym">Phytophthora parasitica</name>
    <dbReference type="NCBI Taxonomy" id="4792"/>
    <lineage>
        <taxon>Eukaryota</taxon>
        <taxon>Sar</taxon>
        <taxon>Stramenopiles</taxon>
        <taxon>Oomycota</taxon>
        <taxon>Peronosporomycetes</taxon>
        <taxon>Peronosporales</taxon>
        <taxon>Peronosporaceae</taxon>
        <taxon>Phytophthora</taxon>
    </lineage>
</organism>
<evidence type="ECO:0000256" key="1">
    <source>
        <dbReference type="SAM" id="MobiDB-lite"/>
    </source>
</evidence>
<evidence type="ECO:0000259" key="2">
    <source>
        <dbReference type="Pfam" id="PF20681"/>
    </source>
</evidence>
<reference evidence="3" key="1">
    <citation type="submission" date="2013-11" db="EMBL/GenBank/DDBJ databases">
        <title>The Genome Sequence of Phytophthora parasitica IAC_01/95.</title>
        <authorList>
            <consortium name="The Broad Institute Genomics Platform"/>
            <person name="Russ C."/>
            <person name="Tyler B."/>
            <person name="Panabieres F."/>
            <person name="Shan W."/>
            <person name="Tripathy S."/>
            <person name="Grunwald N."/>
            <person name="Machado M."/>
            <person name="Johnson C.S."/>
            <person name="Arredondo F."/>
            <person name="Hong C."/>
            <person name="Coffey M."/>
            <person name="Young S.K."/>
            <person name="Zeng Q."/>
            <person name="Gargeya S."/>
            <person name="Fitzgerald M."/>
            <person name="Abouelleil A."/>
            <person name="Alvarado L."/>
            <person name="Chapman S.B."/>
            <person name="Gainer-Dewar J."/>
            <person name="Goldberg J."/>
            <person name="Griggs A."/>
            <person name="Gujja S."/>
            <person name="Hansen M."/>
            <person name="Howarth C."/>
            <person name="Imamovic A."/>
            <person name="Ireland A."/>
            <person name="Larimer J."/>
            <person name="McCowan C."/>
            <person name="Murphy C."/>
            <person name="Pearson M."/>
            <person name="Poon T.W."/>
            <person name="Priest M."/>
            <person name="Roberts A."/>
            <person name="Saif S."/>
            <person name="Shea T."/>
            <person name="Sykes S."/>
            <person name="Wortman J."/>
            <person name="Nusbaum C."/>
            <person name="Birren B."/>
        </authorList>
    </citation>
    <scope>NUCLEOTIDE SEQUENCE [LARGE SCALE GENOMIC DNA]</scope>
    <source>
        <strain evidence="3">IAC_01/95</strain>
    </source>
</reference>
<evidence type="ECO:0000313" key="3">
    <source>
        <dbReference type="EMBL" id="ETM42205.1"/>
    </source>
</evidence>
<protein>
    <recommendedName>
        <fullName evidence="2">DUF6818 domain-containing protein</fullName>
    </recommendedName>
</protein>